<accession>A0A3B0YU62</accession>
<protein>
    <submittedName>
        <fullName evidence="1">Uncharacterized protein</fullName>
    </submittedName>
</protein>
<dbReference type="EMBL" id="UOFL01000257">
    <property type="protein sequence ID" value="VAW82951.1"/>
    <property type="molecule type" value="Genomic_DNA"/>
</dbReference>
<dbReference type="AlphaFoldDB" id="A0A3B0YU62"/>
<name>A0A3B0YU62_9ZZZZ</name>
<sequence length="82" mass="9215">MFISINSWADTSTKSKEVKKQSANLRVFKQQRHVPRGAPARSLTNSRGVGIVCCKTWNSAHNFKGCSNYTSRSCPNGMFIKY</sequence>
<evidence type="ECO:0000313" key="1">
    <source>
        <dbReference type="EMBL" id="VAW82951.1"/>
    </source>
</evidence>
<gene>
    <name evidence="1" type="ORF">MNBD_GAMMA12-3086</name>
</gene>
<organism evidence="1">
    <name type="scientific">hydrothermal vent metagenome</name>
    <dbReference type="NCBI Taxonomy" id="652676"/>
    <lineage>
        <taxon>unclassified sequences</taxon>
        <taxon>metagenomes</taxon>
        <taxon>ecological metagenomes</taxon>
    </lineage>
</organism>
<reference evidence="1" key="1">
    <citation type="submission" date="2018-06" db="EMBL/GenBank/DDBJ databases">
        <authorList>
            <person name="Zhirakovskaya E."/>
        </authorList>
    </citation>
    <scope>NUCLEOTIDE SEQUENCE</scope>
</reference>
<proteinExistence type="predicted"/>